<evidence type="ECO:0000259" key="3">
    <source>
        <dbReference type="Pfam" id="PF09860"/>
    </source>
</evidence>
<organism evidence="4 5">
    <name type="scientific">Pseudalkalibacillus berkeleyi</name>
    <dbReference type="NCBI Taxonomy" id="1069813"/>
    <lineage>
        <taxon>Bacteria</taxon>
        <taxon>Bacillati</taxon>
        <taxon>Bacillota</taxon>
        <taxon>Bacilli</taxon>
        <taxon>Bacillales</taxon>
        <taxon>Fictibacillaceae</taxon>
        <taxon>Pseudalkalibacillus</taxon>
    </lineage>
</organism>
<dbReference type="SUPFAM" id="SSF46894">
    <property type="entry name" value="C-terminal effector domain of the bipartite response regulators"/>
    <property type="match status" value="1"/>
</dbReference>
<keyword evidence="1" id="KW-0805">Transcription regulation</keyword>
<dbReference type="Proteomes" id="UP001649381">
    <property type="component" value="Unassembled WGS sequence"/>
</dbReference>
<gene>
    <name evidence="4" type="ORF">L2716_00245</name>
</gene>
<keyword evidence="5" id="KW-1185">Reference proteome</keyword>
<evidence type="ECO:0000313" key="4">
    <source>
        <dbReference type="EMBL" id="MCF6136135.1"/>
    </source>
</evidence>
<dbReference type="InterPro" id="IPR036388">
    <property type="entry name" value="WH-like_DNA-bd_sf"/>
</dbReference>
<proteinExistence type="predicted"/>
<dbReference type="Pfam" id="PF09860">
    <property type="entry name" value="DUF2087"/>
    <property type="match status" value="1"/>
</dbReference>
<comment type="caution">
    <text evidence="4">The sequence shown here is derived from an EMBL/GenBank/DDBJ whole genome shotgun (WGS) entry which is preliminary data.</text>
</comment>
<feature type="domain" description="DUF2087" evidence="3">
    <location>
        <begin position="185"/>
        <end position="252"/>
    </location>
</feature>
<protein>
    <submittedName>
        <fullName evidence="4">DUF2087 domain-containing protein</fullName>
    </submittedName>
</protein>
<dbReference type="InterPro" id="IPR018656">
    <property type="entry name" value="DUF2087"/>
</dbReference>
<dbReference type="InterPro" id="IPR016032">
    <property type="entry name" value="Sig_transdc_resp-reg_C-effctor"/>
</dbReference>
<evidence type="ECO:0000256" key="1">
    <source>
        <dbReference type="ARBA" id="ARBA00023015"/>
    </source>
</evidence>
<keyword evidence="2" id="KW-0804">Transcription</keyword>
<dbReference type="RefSeq" id="WP_236330316.1">
    <property type="nucleotide sequence ID" value="NZ_JAKIJS010000001.1"/>
</dbReference>
<dbReference type="EMBL" id="JAKIJS010000001">
    <property type="protein sequence ID" value="MCF6136135.1"/>
    <property type="molecule type" value="Genomic_DNA"/>
</dbReference>
<dbReference type="Gene3D" id="1.10.10.10">
    <property type="entry name" value="Winged helix-like DNA-binding domain superfamily/Winged helix DNA-binding domain"/>
    <property type="match status" value="1"/>
</dbReference>
<reference evidence="4 5" key="1">
    <citation type="submission" date="2022-01" db="EMBL/GenBank/DDBJ databases">
        <title>Alkalihalobacillus sp. EGI L200015, a novel bacterium isolated from a salt lake sediment.</title>
        <authorList>
            <person name="Gao L."/>
            <person name="Fang B.-Z."/>
            <person name="Li W.-J."/>
        </authorList>
    </citation>
    <scope>NUCLEOTIDE SEQUENCE [LARGE SCALE GENOMIC DNA]</scope>
    <source>
        <strain evidence="4 5">KCTC 12718</strain>
    </source>
</reference>
<sequence length="254" mass="30047">MDYQEDRFWDASSEDLKRGYTYEHETEQFTCLICGKAFQKGIIYKWTEDMLMEAEKAIKQHIKDEHGSVLEYLLTMNKKYTGLTEVQRTLLSCFKDGQSDKEIAKQLDVGSTSTIRTHRFKLKEKEKQAKVFLAIMDLLKKTDQQDDLVQIHKGATQVDERYAITTKEREKVLNTYFNKGVDGPLTKFPSKEKRKIIVLQQIIRRFDSDNKYTEMEVNEVLKPIIDDFVTVRRYLIEYGFLDRSKDCSEYWVKK</sequence>
<evidence type="ECO:0000313" key="5">
    <source>
        <dbReference type="Proteomes" id="UP001649381"/>
    </source>
</evidence>
<evidence type="ECO:0000256" key="2">
    <source>
        <dbReference type="ARBA" id="ARBA00023163"/>
    </source>
</evidence>
<name>A0ABS9GXN9_9BACL</name>
<accession>A0ABS9GXN9</accession>